<protein>
    <submittedName>
        <fullName evidence="1">Uncharacterized protein</fullName>
    </submittedName>
</protein>
<sequence length="191" mass="19468">MSQKSLIFIAGDEGYSGLTRMRIFGCSVACILHAQASSLVGAASGVQAPASELPLPGGDENSRPNDVRSSYKKRMKTMRTCSALSAAPMALALGFFAPASAQTTGVLMSCEVAGNTGGEGGGITYNMNCKPAIGGDVATVENLGSDSYRVTYGKGQPAHAGGPVYILRYGSEPGAVHYGAPLDGNIGTVGR</sequence>
<dbReference type="RefSeq" id="WP_207451095.1">
    <property type="nucleotide sequence ID" value="NZ_CP061092.1"/>
</dbReference>
<keyword evidence="2" id="KW-1185">Reference proteome</keyword>
<name>A0ABS3KJI3_9PROT</name>
<proteinExistence type="predicted"/>
<evidence type="ECO:0000313" key="2">
    <source>
        <dbReference type="Proteomes" id="UP001518990"/>
    </source>
</evidence>
<dbReference type="Proteomes" id="UP001518990">
    <property type="component" value="Unassembled WGS sequence"/>
</dbReference>
<comment type="caution">
    <text evidence="1">The sequence shown here is derived from an EMBL/GenBank/DDBJ whole genome shotgun (WGS) entry which is preliminary data.</text>
</comment>
<gene>
    <name evidence="1" type="ORF">IAI60_21375</name>
</gene>
<evidence type="ECO:0000313" key="1">
    <source>
        <dbReference type="EMBL" id="MBO1077162.1"/>
    </source>
</evidence>
<reference evidence="1 2" key="1">
    <citation type="submission" date="2020-09" db="EMBL/GenBank/DDBJ databases">
        <title>Roseomonas.</title>
        <authorList>
            <person name="Zhu W."/>
        </authorList>
    </citation>
    <scope>NUCLEOTIDE SEQUENCE [LARGE SCALE GENOMIC DNA]</scope>
    <source>
        <strain evidence="1 2">1311</strain>
    </source>
</reference>
<accession>A0ABS3KJI3</accession>
<dbReference type="EMBL" id="JACTNF010000046">
    <property type="protein sequence ID" value="MBO1077162.1"/>
    <property type="molecule type" value="Genomic_DNA"/>
</dbReference>
<organism evidence="1 2">
    <name type="scientific">Roseomonas marmotae</name>
    <dbReference type="NCBI Taxonomy" id="2768161"/>
    <lineage>
        <taxon>Bacteria</taxon>
        <taxon>Pseudomonadati</taxon>
        <taxon>Pseudomonadota</taxon>
        <taxon>Alphaproteobacteria</taxon>
        <taxon>Acetobacterales</taxon>
        <taxon>Roseomonadaceae</taxon>
        <taxon>Roseomonas</taxon>
    </lineage>
</organism>